<comment type="pathway">
    <text evidence="1">Cofactor biosynthesis; (R)-pantothenate biosynthesis; (R)-pantoate from 3-methyl-2-oxobutanoate: step 1/2.</text>
</comment>
<evidence type="ECO:0000256" key="2">
    <source>
        <dbReference type="ARBA" id="ARBA00008676"/>
    </source>
</evidence>
<sequence>MEVFLGALTRIHASSTFSAHGRPLANQLARILPFIGTSPPNYPKLARTTFNFTNGKFQPIRRNHVRPSSSSPSTPVTLSSIRALKARRERIAMLTTYDAIFAEAASQAGVEVLLIGDTLGMVLQGHDSTLPVTVEDIAYHTACVRRGNKGAMIVADLPFISYATVEQALGNARRLMQSGAHMVKLEGGTWVTETVRRLTENGVPVCVHMGMTPQSVNVFGGFKVQGRDPARAKELKDAALKVEAAGAAMIVLECVPWDLAEEITRAAGVPVIGIGAGPGTDGQVLVLHDMLGLPLRGFIPSFVRNFLTGLCGAQRPGHFDGVTTVVTKLLNMVQPDLAVFGEKDYQQLVVVRKLVRDLNLPVEIIAQPTVREPDGLAMSSRNRFLDKSQSPCLFDTLRRLASGISSGAQPGALIAKAVEDLEADGVRVDYLELRRQDTLLPAQPEDRALVLLIAVRVGTTRLIDCYPFERSGYA</sequence>
<protein>
    <recommendedName>
        <fullName evidence="3">3-methyl-2-oxobutanoate hydroxymethyltransferase</fullName>
        <ecNumber evidence="3">2.1.2.11</ecNumber>
    </recommendedName>
</protein>
<evidence type="ECO:0000256" key="5">
    <source>
        <dbReference type="ARBA" id="ARBA00049172"/>
    </source>
</evidence>
<dbReference type="Gene3D" id="3.30.1300.10">
    <property type="entry name" value="Pantoate-beta-alanine ligase, C-terminal domain"/>
    <property type="match status" value="1"/>
</dbReference>
<dbReference type="PANTHER" id="PTHR20881:SF0">
    <property type="entry name" value="3-METHYL-2-OXOBUTANOATE HYDROXYMETHYLTRANSFERASE"/>
    <property type="match status" value="1"/>
</dbReference>
<dbReference type="PANTHER" id="PTHR20881">
    <property type="entry name" value="3-METHYL-2-OXOBUTANOATE HYDROXYMETHYLTRANSFERASE"/>
    <property type="match status" value="1"/>
</dbReference>
<dbReference type="AlphaFoldDB" id="A0A9P0G169"/>
<dbReference type="CDD" id="cd06557">
    <property type="entry name" value="KPHMT-like"/>
    <property type="match status" value="1"/>
</dbReference>
<dbReference type="SUPFAM" id="SSF51621">
    <property type="entry name" value="Phosphoenolpyruvate/pyruvate domain"/>
    <property type="match status" value="1"/>
</dbReference>
<dbReference type="InterPro" id="IPR015813">
    <property type="entry name" value="Pyrv/PenolPyrv_kinase-like_dom"/>
</dbReference>
<proteinExistence type="inferred from homology"/>
<comment type="catalytic activity">
    <reaction evidence="5">
        <text>(6R)-5,10-methylene-5,6,7,8-tetrahydrofolate + 3-methyl-2-oxobutanoate + H2O = 2-dehydropantoate + (6S)-5,6,7,8-tetrahydrofolate</text>
        <dbReference type="Rhea" id="RHEA:11824"/>
        <dbReference type="ChEBI" id="CHEBI:11561"/>
        <dbReference type="ChEBI" id="CHEBI:11851"/>
        <dbReference type="ChEBI" id="CHEBI:15377"/>
        <dbReference type="ChEBI" id="CHEBI:15636"/>
        <dbReference type="ChEBI" id="CHEBI:57453"/>
        <dbReference type="EC" id="2.1.2.11"/>
    </reaction>
</comment>
<dbReference type="Gene3D" id="3.20.20.60">
    <property type="entry name" value="Phosphoenolpyruvate-binding domains"/>
    <property type="match status" value="1"/>
</dbReference>
<dbReference type="EMBL" id="OU963868">
    <property type="protein sequence ID" value="CAH0775203.1"/>
    <property type="molecule type" value="Genomic_DNA"/>
</dbReference>
<evidence type="ECO:0000256" key="3">
    <source>
        <dbReference type="ARBA" id="ARBA00012618"/>
    </source>
</evidence>
<dbReference type="FunFam" id="3.20.20.60:FF:000003">
    <property type="entry name" value="3-methyl-2-oxobutanoate hydroxymethyltransferase"/>
    <property type="match status" value="1"/>
</dbReference>
<dbReference type="InterPro" id="IPR003700">
    <property type="entry name" value="Pantoate_hydroxy_MeTrfase"/>
</dbReference>
<dbReference type="SUPFAM" id="SSF52374">
    <property type="entry name" value="Nucleotidylyl transferase"/>
    <property type="match status" value="1"/>
</dbReference>
<gene>
    <name evidence="6" type="ORF">BEMITA_LOCUS11447</name>
</gene>
<keyword evidence="7" id="KW-1185">Reference proteome</keyword>
<name>A0A9P0G169_BEMTA</name>
<dbReference type="InterPro" id="IPR042176">
    <property type="entry name" value="Pantoate_ligase_C"/>
</dbReference>
<organism evidence="6 7">
    <name type="scientific">Bemisia tabaci</name>
    <name type="common">Sweetpotato whitefly</name>
    <name type="synonym">Aleurodes tabaci</name>
    <dbReference type="NCBI Taxonomy" id="7038"/>
    <lineage>
        <taxon>Eukaryota</taxon>
        <taxon>Metazoa</taxon>
        <taxon>Ecdysozoa</taxon>
        <taxon>Arthropoda</taxon>
        <taxon>Hexapoda</taxon>
        <taxon>Insecta</taxon>
        <taxon>Pterygota</taxon>
        <taxon>Neoptera</taxon>
        <taxon>Paraneoptera</taxon>
        <taxon>Hemiptera</taxon>
        <taxon>Sternorrhyncha</taxon>
        <taxon>Aleyrodoidea</taxon>
        <taxon>Aleyrodidae</taxon>
        <taxon>Aleyrodinae</taxon>
        <taxon>Bemisia</taxon>
    </lineage>
</organism>
<evidence type="ECO:0000256" key="4">
    <source>
        <dbReference type="ARBA" id="ARBA00022679"/>
    </source>
</evidence>
<evidence type="ECO:0000313" key="6">
    <source>
        <dbReference type="EMBL" id="CAH0775203.1"/>
    </source>
</evidence>
<dbReference type="GO" id="GO:0005737">
    <property type="term" value="C:cytoplasm"/>
    <property type="evidence" value="ECO:0007669"/>
    <property type="project" value="TreeGrafter"/>
</dbReference>
<reference evidence="6" key="1">
    <citation type="submission" date="2021-12" db="EMBL/GenBank/DDBJ databases">
        <authorList>
            <person name="King R."/>
        </authorList>
    </citation>
    <scope>NUCLEOTIDE SEQUENCE</scope>
</reference>
<dbReference type="Pfam" id="PF02548">
    <property type="entry name" value="Pantoate_transf"/>
    <property type="match status" value="1"/>
</dbReference>
<dbReference type="InterPro" id="IPR040442">
    <property type="entry name" value="Pyrv_kinase-like_dom_sf"/>
</dbReference>
<dbReference type="NCBIfam" id="NF001452">
    <property type="entry name" value="PRK00311.1"/>
    <property type="match status" value="1"/>
</dbReference>
<comment type="similarity">
    <text evidence="2">Belongs to the PanB family.</text>
</comment>
<dbReference type="GO" id="GO:0003864">
    <property type="term" value="F:3-methyl-2-oxobutanoate hydroxymethyltransferase activity"/>
    <property type="evidence" value="ECO:0007669"/>
    <property type="project" value="UniProtKB-EC"/>
</dbReference>
<evidence type="ECO:0000313" key="7">
    <source>
        <dbReference type="Proteomes" id="UP001152759"/>
    </source>
</evidence>
<accession>A0A9P0G169</accession>
<keyword evidence="4" id="KW-0808">Transferase</keyword>
<evidence type="ECO:0000256" key="1">
    <source>
        <dbReference type="ARBA" id="ARBA00005033"/>
    </source>
</evidence>
<dbReference type="GO" id="GO:0015940">
    <property type="term" value="P:pantothenate biosynthetic process"/>
    <property type="evidence" value="ECO:0007669"/>
    <property type="project" value="InterPro"/>
</dbReference>
<dbReference type="GO" id="GO:0004592">
    <property type="term" value="F:pantoate-beta-alanine ligase activity"/>
    <property type="evidence" value="ECO:0007669"/>
    <property type="project" value="InterPro"/>
</dbReference>
<dbReference type="NCBIfam" id="TIGR00222">
    <property type="entry name" value="panB"/>
    <property type="match status" value="1"/>
</dbReference>
<dbReference type="HAMAP" id="MF_00156">
    <property type="entry name" value="PanB"/>
    <property type="match status" value="1"/>
</dbReference>
<dbReference type="Proteomes" id="UP001152759">
    <property type="component" value="Chromosome 7"/>
</dbReference>
<dbReference type="GO" id="GO:0000287">
    <property type="term" value="F:magnesium ion binding"/>
    <property type="evidence" value="ECO:0007669"/>
    <property type="project" value="TreeGrafter"/>
</dbReference>
<dbReference type="EC" id="2.1.2.11" evidence="3"/>